<dbReference type="GO" id="GO:0034045">
    <property type="term" value="C:phagophore assembly site membrane"/>
    <property type="evidence" value="ECO:0007669"/>
    <property type="project" value="UniProtKB-SubCell"/>
</dbReference>
<dbReference type="Gene3D" id="2.60.40.10">
    <property type="entry name" value="Immunoglobulins"/>
    <property type="match status" value="1"/>
</dbReference>
<proteinExistence type="predicted"/>
<evidence type="ECO:0000256" key="8">
    <source>
        <dbReference type="ARBA" id="ARBA00076001"/>
    </source>
</evidence>
<feature type="region of interest" description="Disordered" evidence="9">
    <location>
        <begin position="287"/>
        <end position="355"/>
    </location>
</feature>
<dbReference type="GO" id="GO:2001070">
    <property type="term" value="F:starch binding"/>
    <property type="evidence" value="ECO:0007669"/>
    <property type="project" value="InterPro"/>
</dbReference>
<evidence type="ECO:0000256" key="4">
    <source>
        <dbReference type="ARBA" id="ARBA00060405"/>
    </source>
</evidence>
<reference evidence="12" key="1">
    <citation type="submission" date="2025-08" db="UniProtKB">
        <authorList>
            <consortium name="Ensembl"/>
        </authorList>
    </citation>
    <scope>IDENTIFICATION</scope>
</reference>
<dbReference type="Pfam" id="PF00686">
    <property type="entry name" value="CBM_20"/>
    <property type="match status" value="1"/>
</dbReference>
<dbReference type="InterPro" id="IPR013783">
    <property type="entry name" value="Ig-like_fold"/>
</dbReference>
<evidence type="ECO:0000259" key="11">
    <source>
        <dbReference type="PROSITE" id="PS51166"/>
    </source>
</evidence>
<dbReference type="Proteomes" id="UP000261600">
    <property type="component" value="Unplaced"/>
</dbReference>
<comment type="subcellular location">
    <subcellularLocation>
        <location evidence="2">Cell membrane</location>
        <location evidence="2">Sarcolemma</location>
        <location evidence="2">T-tubule</location>
    </subcellularLocation>
    <subcellularLocation>
        <location evidence="1">Endoplasmic reticulum membrane</location>
        <topology evidence="1">Single-pass type III membrane protein</topology>
    </subcellularLocation>
    <subcellularLocation>
        <location evidence="4">Preautophagosomal structure membrane</location>
        <topology evidence="4">Single-pass type III membrane protein</topology>
    </subcellularLocation>
</comment>
<dbReference type="PROSITE" id="PS51166">
    <property type="entry name" value="CBM20"/>
    <property type="match status" value="1"/>
</dbReference>
<evidence type="ECO:0000313" key="13">
    <source>
        <dbReference type="Proteomes" id="UP000261600"/>
    </source>
</evidence>
<evidence type="ECO:0000256" key="7">
    <source>
        <dbReference type="ARBA" id="ARBA00075794"/>
    </source>
</evidence>
<dbReference type="GO" id="GO:0005789">
    <property type="term" value="C:endoplasmic reticulum membrane"/>
    <property type="evidence" value="ECO:0007669"/>
    <property type="project" value="UniProtKB-SubCell"/>
</dbReference>
<keyword evidence="13" id="KW-1185">Reference proteome</keyword>
<feature type="compositionally biased region" description="Polar residues" evidence="9">
    <location>
        <begin position="448"/>
        <end position="470"/>
    </location>
</feature>
<keyword evidence="10" id="KW-0812">Transmembrane</keyword>
<feature type="compositionally biased region" description="Polar residues" evidence="9">
    <location>
        <begin position="87"/>
        <end position="97"/>
    </location>
</feature>
<evidence type="ECO:0000256" key="10">
    <source>
        <dbReference type="SAM" id="Phobius"/>
    </source>
</evidence>
<dbReference type="GO" id="GO:0061723">
    <property type="term" value="P:glycophagy"/>
    <property type="evidence" value="ECO:0007669"/>
    <property type="project" value="UniProtKB-ARBA"/>
</dbReference>
<evidence type="ECO:0000256" key="6">
    <source>
        <dbReference type="ARBA" id="ARBA00073038"/>
    </source>
</evidence>
<organism evidence="12 13">
    <name type="scientific">Monopterus albus</name>
    <name type="common">Swamp eel</name>
    <dbReference type="NCBI Taxonomy" id="43700"/>
    <lineage>
        <taxon>Eukaryota</taxon>
        <taxon>Metazoa</taxon>
        <taxon>Chordata</taxon>
        <taxon>Craniata</taxon>
        <taxon>Vertebrata</taxon>
        <taxon>Euteleostomi</taxon>
        <taxon>Actinopterygii</taxon>
        <taxon>Neopterygii</taxon>
        <taxon>Teleostei</taxon>
        <taxon>Neoteleostei</taxon>
        <taxon>Acanthomorphata</taxon>
        <taxon>Anabantaria</taxon>
        <taxon>Synbranchiformes</taxon>
        <taxon>Synbranchidae</taxon>
        <taxon>Monopterus</taxon>
    </lineage>
</organism>
<evidence type="ECO:0000256" key="1">
    <source>
        <dbReference type="ARBA" id="ARBA00004643"/>
    </source>
</evidence>
<feature type="region of interest" description="Disordered" evidence="9">
    <location>
        <begin position="448"/>
        <end position="487"/>
    </location>
</feature>
<dbReference type="Ensembl" id="ENSMALT00000008927.1">
    <property type="protein sequence ID" value="ENSMALP00000008745.1"/>
    <property type="gene ID" value="ENSMALG00000006225.1"/>
</dbReference>
<comment type="function">
    <text evidence="3">Acts as a cargo receptor for glycogen. Delivers its cargo to an autophagic pathway called glycophagy, resulting in the transport of glycogen to lysosomes.</text>
</comment>
<dbReference type="AlphaFoldDB" id="A0A3Q3IXE8"/>
<dbReference type="InterPro" id="IPR002044">
    <property type="entry name" value="CBM20"/>
</dbReference>
<evidence type="ECO:0000256" key="3">
    <source>
        <dbReference type="ARBA" id="ARBA00053886"/>
    </source>
</evidence>
<dbReference type="PANTHER" id="PTHR15048">
    <property type="entry name" value="STARCH-BINDING DOMAIN-CONTAINING PROTEIN 1"/>
    <property type="match status" value="1"/>
</dbReference>
<evidence type="ECO:0000256" key="5">
    <source>
        <dbReference type="ARBA" id="ARBA00062412"/>
    </source>
</evidence>
<dbReference type="SUPFAM" id="SSF49452">
    <property type="entry name" value="Starch-binding domain-like"/>
    <property type="match status" value="1"/>
</dbReference>
<name>A0A3Q3IXE8_MONAL</name>
<dbReference type="GO" id="GO:0030315">
    <property type="term" value="C:T-tubule"/>
    <property type="evidence" value="ECO:0007669"/>
    <property type="project" value="UniProtKB-SubCell"/>
</dbReference>
<evidence type="ECO:0000313" key="12">
    <source>
        <dbReference type="Ensembl" id="ENSMALP00000008745.1"/>
    </source>
</evidence>
<dbReference type="SMART" id="SM01065">
    <property type="entry name" value="CBM_2"/>
    <property type="match status" value="1"/>
</dbReference>
<dbReference type="InterPro" id="IPR013784">
    <property type="entry name" value="Carb-bd-like_fold"/>
</dbReference>
<keyword evidence="10" id="KW-1133">Transmembrane helix</keyword>
<feature type="domain" description="CBM20" evidence="11">
    <location>
        <begin position="499"/>
        <end position="598"/>
    </location>
</feature>
<keyword evidence="10" id="KW-0472">Membrane</keyword>
<feature type="region of interest" description="Disordered" evidence="9">
    <location>
        <begin position="230"/>
        <end position="265"/>
    </location>
</feature>
<feature type="region of interest" description="Disordered" evidence="9">
    <location>
        <begin position="54"/>
        <end position="105"/>
    </location>
</feature>
<feature type="compositionally biased region" description="Basic and acidic residues" evidence="9">
    <location>
        <begin position="306"/>
        <end position="323"/>
    </location>
</feature>
<evidence type="ECO:0000256" key="9">
    <source>
        <dbReference type="SAM" id="MobiDB-lite"/>
    </source>
</evidence>
<sequence>MPLKKAVALDRRMDLASLFCMIARHGPAVALAVIAMVSVLGVFVIYRRGKRRKATAAAADRDSKSPGVERSVIRPDQEPSPEESHSFVESTDASESSSDVKEDLIQRPFEIRQRRAVATEKGPTPFSSWKNDFQIPANKRTTSDDTEEMAAVQGSNNITGMFAEQASGNLQSDAYEVEDAAKFYQSATDDTSNGLIEEVVKAEHQENENVATDKDVFGKTGQEVEKCASNSPVCFDQTPHMSENVDDDRPQSELAPEPNSVVSKLEEPVVHIKDVPVSCIRYGKEEEFEEENRHPHSNYSSNVHLSPEETKNNESEEAKKEDENYQMAAQQTGTQSSISEQEMSVPSSQQDQSDHMTDKYHRALDQLAVQSSASVASEKKTQADIKDVLPVVKITDNKEGVSVEKKAEKEKNYEKTEISIMEATMDNNEWISDGNYPVLPWMNVSLPSSAQEDTKNNQLPTGECQPSSGIDTDGTPRIQVSQTSTRSVDENNKKVLAVLPMPQNVSVTFRIHYLTYSPNQMVAVTGNQQELGNWKEFILLESAEDGYWAAVVSLPAESHVEWKFVVVDKGKVCRWEECSNRHLDTGYGEDLTVHKWWGFL</sequence>
<feature type="compositionally biased region" description="Basic and acidic residues" evidence="9">
    <location>
        <begin position="71"/>
        <end position="86"/>
    </location>
</feature>
<dbReference type="FunFam" id="2.60.40.10:FF:000552">
    <property type="entry name" value="Related to glucoamylase"/>
    <property type="match status" value="1"/>
</dbReference>
<comment type="subunit">
    <text evidence="5">Interacts with the ATG8 family proteins GABARAP and GABARAPL1. Interacts with several glycogen-associated proteins, such as GYS2 (liver glycogen synthase), GDE (glycogen debranching enzyme), GBE1 (glycogen branching enzyme 1) and EPM2A (Laforin).</text>
</comment>
<feature type="region of interest" description="Disordered" evidence="9">
    <location>
        <begin position="119"/>
        <end position="145"/>
    </location>
</feature>
<evidence type="ECO:0000256" key="2">
    <source>
        <dbReference type="ARBA" id="ARBA00024012"/>
    </source>
</evidence>
<protein>
    <recommendedName>
        <fullName evidence="6">Starch-binding domain-containing protein 1</fullName>
    </recommendedName>
    <alternativeName>
        <fullName evidence="7">Genethonin-1</fullName>
    </alternativeName>
    <alternativeName>
        <fullName evidence="8">Glycophagy cargo receptor stbd1</fullName>
    </alternativeName>
</protein>
<dbReference type="PANTHER" id="PTHR15048:SF0">
    <property type="entry name" value="STARCH-BINDING DOMAIN-CONTAINING PROTEIN 1"/>
    <property type="match status" value="1"/>
</dbReference>
<feature type="compositionally biased region" description="Polar residues" evidence="9">
    <location>
        <begin position="327"/>
        <end position="351"/>
    </location>
</feature>
<accession>A0A3Q3IXE8</accession>
<reference evidence="12" key="2">
    <citation type="submission" date="2025-09" db="UniProtKB">
        <authorList>
            <consortium name="Ensembl"/>
        </authorList>
    </citation>
    <scope>IDENTIFICATION</scope>
</reference>
<feature type="transmembrane region" description="Helical" evidence="10">
    <location>
        <begin position="28"/>
        <end position="46"/>
    </location>
</feature>